<name>A0A061DD28_BABBI</name>
<evidence type="ECO:0000313" key="2">
    <source>
        <dbReference type="Proteomes" id="UP000033188"/>
    </source>
</evidence>
<proteinExistence type="predicted"/>
<dbReference type="KEGG" id="bbig:BBBOND_0210480"/>
<gene>
    <name evidence="1" type="ORF">BBBOND_0210480</name>
</gene>
<dbReference type="AlphaFoldDB" id="A0A061DD28"/>
<keyword evidence="2" id="KW-1185">Reference proteome</keyword>
<organism evidence="1 2">
    <name type="scientific">Babesia bigemina</name>
    <dbReference type="NCBI Taxonomy" id="5866"/>
    <lineage>
        <taxon>Eukaryota</taxon>
        <taxon>Sar</taxon>
        <taxon>Alveolata</taxon>
        <taxon>Apicomplexa</taxon>
        <taxon>Aconoidasida</taxon>
        <taxon>Piroplasmida</taxon>
        <taxon>Babesiidae</taxon>
        <taxon>Babesia</taxon>
    </lineage>
</organism>
<dbReference type="RefSeq" id="XP_012768081.1">
    <property type="nucleotide sequence ID" value="XM_012912627.1"/>
</dbReference>
<sequence>MAYTSLTEAPHNLKEAVDWLVALKGTDAEKNLAALGEAVHKFLVKRPVGYTEIPALEAVKLITKEFLEKPRLQGLWYVKDMLEKFNGNMDKTHDVWLKRQTANYHSDYENIIQTAGIERTDMIKNVTDIVDAYEKLLEGVKIPSLYKSAYTSEATWDASCAKDPRECALVLVGIAPMLYAGLRSVWDSARTAIENGPESYAERALGDVLKAVGYDGHGCRGTVSSSAIRDSTGDVYPYVLDKVYDIAGFWAFYGQANTQAAEPVKTRKFYMANREVYGIPGVDVDMGLVNAWNYKKGKKSAK</sequence>
<evidence type="ECO:0000313" key="1">
    <source>
        <dbReference type="EMBL" id="CDR95895.1"/>
    </source>
</evidence>
<protein>
    <submittedName>
        <fullName evidence="1">Uncharacterized protein</fullName>
    </submittedName>
</protein>
<accession>A0A061DD28</accession>
<dbReference type="EMBL" id="LK391708">
    <property type="protein sequence ID" value="CDR95895.1"/>
    <property type="molecule type" value="Genomic_DNA"/>
</dbReference>
<dbReference type="OrthoDB" id="10401938at2759"/>
<dbReference type="Proteomes" id="UP000033188">
    <property type="component" value="Chromosome 2"/>
</dbReference>
<reference evidence="2" key="1">
    <citation type="submission" date="2014-06" db="EMBL/GenBank/DDBJ databases">
        <authorList>
            <person name="Aslett M."/>
            <person name="De Silva N."/>
        </authorList>
    </citation>
    <scope>NUCLEOTIDE SEQUENCE [LARGE SCALE GENOMIC DNA]</scope>
    <source>
        <strain evidence="2">Bond</strain>
    </source>
</reference>
<dbReference type="GeneID" id="24564436"/>
<dbReference type="VEuPathDB" id="PiroplasmaDB:BBBOND_0210480"/>